<dbReference type="EMBL" id="CYXY01000008">
    <property type="protein sequence ID" value="CUM95376.1"/>
    <property type="molecule type" value="Genomic_DNA"/>
</dbReference>
<evidence type="ECO:0000313" key="1">
    <source>
        <dbReference type="EMBL" id="CUM95376.1"/>
    </source>
</evidence>
<dbReference type="AlphaFoldDB" id="A0A173SZD6"/>
<dbReference type="Proteomes" id="UP000095553">
    <property type="component" value="Unassembled WGS sequence"/>
</dbReference>
<evidence type="ECO:0000313" key="2">
    <source>
        <dbReference type="Proteomes" id="UP000095553"/>
    </source>
</evidence>
<reference evidence="1 2" key="1">
    <citation type="submission" date="2015-09" db="EMBL/GenBank/DDBJ databases">
        <authorList>
            <consortium name="Pathogen Informatics"/>
        </authorList>
    </citation>
    <scope>NUCLEOTIDE SEQUENCE [LARGE SCALE GENOMIC DNA]</scope>
    <source>
        <strain evidence="1 2">2789STDY5834959</strain>
    </source>
</reference>
<proteinExistence type="predicted"/>
<gene>
    <name evidence="1" type="ORF">ERS852571_01611</name>
</gene>
<accession>A0A173SZD6</accession>
<dbReference type="RefSeq" id="WP_022091148.1">
    <property type="nucleotide sequence ID" value="NZ_CAXUGA010000021.1"/>
</dbReference>
<name>A0A173SZD6_ANAHA</name>
<sequence>MIKYIKISDRKKVFFWVMDNTGEIQYSFYNAEKLNAELDKKESEESKFVPCTSSAVKSACYGSFRQSGSNRVLPNDSCQGLEFSDGDSIYIIGGAAGQKPGIAKLTGSGSSYKYSCLVTATHNNFGGNAESEGIQLKGDYVYFGISDKQSSDKACIYSIPQSAF</sequence>
<protein>
    <submittedName>
        <fullName evidence="1">Uncharacterized protein</fullName>
    </submittedName>
</protein>
<organism evidence="1 2">
    <name type="scientific">Anaerostipes hadrus</name>
    <dbReference type="NCBI Taxonomy" id="649756"/>
    <lineage>
        <taxon>Bacteria</taxon>
        <taxon>Bacillati</taxon>
        <taxon>Bacillota</taxon>
        <taxon>Clostridia</taxon>
        <taxon>Lachnospirales</taxon>
        <taxon>Lachnospiraceae</taxon>
        <taxon>Anaerostipes</taxon>
    </lineage>
</organism>